<comment type="subcellular location">
    <subcellularLocation>
        <location evidence="1">Cell outer membrane</location>
    </subcellularLocation>
</comment>
<evidence type="ECO:0000313" key="6">
    <source>
        <dbReference type="EMBL" id="XCB33572.1"/>
    </source>
</evidence>
<dbReference type="GO" id="GO:0009279">
    <property type="term" value="C:cell outer membrane"/>
    <property type="evidence" value="ECO:0007669"/>
    <property type="project" value="UniProtKB-SubCell"/>
</dbReference>
<organism evidence="6">
    <name type="scientific">Tunturiibacter psychrotolerans</name>
    <dbReference type="NCBI Taxonomy" id="3069686"/>
    <lineage>
        <taxon>Bacteria</taxon>
        <taxon>Pseudomonadati</taxon>
        <taxon>Acidobacteriota</taxon>
        <taxon>Terriglobia</taxon>
        <taxon>Terriglobales</taxon>
        <taxon>Acidobacteriaceae</taxon>
        <taxon>Tunturiibacter</taxon>
    </lineage>
</organism>
<dbReference type="AlphaFoldDB" id="A0AAU7ZRI5"/>
<sequence length="197" mass="21867">MWGFFQNRGYYQFTIGFTTQTLTNDGTGSALASFLLGMPVVRQRQAGVPQMNLRQWYADGFAQDTWRITPSTTINYGVRYEYMSALWGVTYTNSNLDLSTGVPQPFIGGQNGYPRGLMYPNGKNFAPRFGLAQTFGSLGLVLHAAYGVFFTPVDSVTTFHTSSRRRHRATTTPQPPQSGTITSDNQCSAKRSSVSRQ</sequence>
<dbReference type="KEGG" id="tpsc:RBB77_01430"/>
<gene>
    <name evidence="6" type="ORF">RBB77_01430</name>
</gene>
<evidence type="ECO:0000256" key="1">
    <source>
        <dbReference type="ARBA" id="ARBA00004442"/>
    </source>
</evidence>
<accession>A0AAU7ZRI5</accession>
<feature type="region of interest" description="Disordered" evidence="4">
    <location>
        <begin position="160"/>
        <end position="197"/>
    </location>
</feature>
<dbReference type="RefSeq" id="WP_353064409.1">
    <property type="nucleotide sequence ID" value="NZ_CP132942.1"/>
</dbReference>
<dbReference type="InterPro" id="IPR036942">
    <property type="entry name" value="Beta-barrel_TonB_sf"/>
</dbReference>
<dbReference type="InterPro" id="IPR057601">
    <property type="entry name" value="Oar-like_b-barrel"/>
</dbReference>
<dbReference type="EMBL" id="CP132942">
    <property type="protein sequence ID" value="XCB33572.1"/>
    <property type="molecule type" value="Genomic_DNA"/>
</dbReference>
<dbReference type="Gene3D" id="2.40.170.20">
    <property type="entry name" value="TonB-dependent receptor, beta-barrel domain"/>
    <property type="match status" value="1"/>
</dbReference>
<keyword evidence="2" id="KW-0472">Membrane</keyword>
<reference evidence="6" key="2">
    <citation type="journal article" date="2024" name="Environ. Microbiol.">
        <title>Genome analysis and description of Tunturibacter gen. nov. expands the diversity of Terriglobia in tundra soils.</title>
        <authorList>
            <person name="Messyasz A."/>
            <person name="Mannisto M.K."/>
            <person name="Kerkhof L.J."/>
            <person name="Haggblom M.M."/>
        </authorList>
    </citation>
    <scope>NUCLEOTIDE SEQUENCE</scope>
    <source>
        <strain evidence="6">X5P6</strain>
    </source>
</reference>
<evidence type="ECO:0000256" key="2">
    <source>
        <dbReference type="ARBA" id="ARBA00023136"/>
    </source>
</evidence>
<evidence type="ECO:0000259" key="5">
    <source>
        <dbReference type="Pfam" id="PF25183"/>
    </source>
</evidence>
<protein>
    <submittedName>
        <fullName evidence="6">TonB-dependent receptor</fullName>
    </submittedName>
</protein>
<reference evidence="6" key="1">
    <citation type="submission" date="2023-08" db="EMBL/GenBank/DDBJ databases">
        <authorList>
            <person name="Messyasz A."/>
            <person name="Mannisto M.K."/>
            <person name="Kerkhof L.J."/>
            <person name="Haggblom M."/>
        </authorList>
    </citation>
    <scope>NUCLEOTIDE SEQUENCE</scope>
    <source>
        <strain evidence="6">X5P6</strain>
    </source>
</reference>
<evidence type="ECO:0000256" key="4">
    <source>
        <dbReference type="SAM" id="MobiDB-lite"/>
    </source>
</evidence>
<feature type="domain" description="TonB-dependent transporter Oar-like beta-barrel" evidence="5">
    <location>
        <begin position="5"/>
        <end position="180"/>
    </location>
</feature>
<keyword evidence="6" id="KW-0675">Receptor</keyword>
<dbReference type="SUPFAM" id="SSF56935">
    <property type="entry name" value="Porins"/>
    <property type="match status" value="1"/>
</dbReference>
<proteinExistence type="predicted"/>
<dbReference type="Pfam" id="PF25183">
    <property type="entry name" value="OMP_b-brl_4"/>
    <property type="match status" value="1"/>
</dbReference>
<evidence type="ECO:0000256" key="3">
    <source>
        <dbReference type="ARBA" id="ARBA00023237"/>
    </source>
</evidence>
<name>A0AAU7ZRI5_9BACT</name>
<keyword evidence="3" id="KW-0998">Cell outer membrane</keyword>
<feature type="compositionally biased region" description="Polar residues" evidence="4">
    <location>
        <begin position="177"/>
        <end position="197"/>
    </location>
</feature>